<dbReference type="FunFam" id="3.50.50.60:FF:000169">
    <property type="entry name" value="Flavin-containing monooxygenase"/>
    <property type="match status" value="1"/>
</dbReference>
<keyword evidence="3 6" id="KW-0274">FAD</keyword>
<dbReference type="InterPro" id="IPR050346">
    <property type="entry name" value="FMO-like"/>
</dbReference>
<reference evidence="7" key="1">
    <citation type="submission" date="2022-08" db="EMBL/GenBank/DDBJ databases">
        <authorList>
            <person name="Gutierrez-Valencia J."/>
        </authorList>
    </citation>
    <scope>NUCLEOTIDE SEQUENCE</scope>
</reference>
<dbReference type="PRINTS" id="PR00419">
    <property type="entry name" value="ADXRDTASE"/>
</dbReference>
<dbReference type="EC" id="1.-.-.-" evidence="6"/>
<evidence type="ECO:0000313" key="7">
    <source>
        <dbReference type="EMBL" id="CAI0542626.1"/>
    </source>
</evidence>
<evidence type="ECO:0000256" key="3">
    <source>
        <dbReference type="ARBA" id="ARBA00022827"/>
    </source>
</evidence>
<dbReference type="Pfam" id="PF00743">
    <property type="entry name" value="FMO-like"/>
    <property type="match status" value="2"/>
</dbReference>
<organism evidence="7 8">
    <name type="scientific">Linum tenue</name>
    <dbReference type="NCBI Taxonomy" id="586396"/>
    <lineage>
        <taxon>Eukaryota</taxon>
        <taxon>Viridiplantae</taxon>
        <taxon>Streptophyta</taxon>
        <taxon>Embryophyta</taxon>
        <taxon>Tracheophyta</taxon>
        <taxon>Spermatophyta</taxon>
        <taxon>Magnoliopsida</taxon>
        <taxon>eudicotyledons</taxon>
        <taxon>Gunneridae</taxon>
        <taxon>Pentapetalae</taxon>
        <taxon>rosids</taxon>
        <taxon>fabids</taxon>
        <taxon>Malpighiales</taxon>
        <taxon>Linaceae</taxon>
        <taxon>Linum</taxon>
    </lineage>
</organism>
<keyword evidence="8" id="KW-1185">Reference proteome</keyword>
<dbReference type="FunFam" id="3.50.50.60:FF:000403">
    <property type="entry name" value="Flavin-containing monooxygenase"/>
    <property type="match status" value="1"/>
</dbReference>
<dbReference type="InterPro" id="IPR000960">
    <property type="entry name" value="Flavin_mOase"/>
</dbReference>
<dbReference type="GO" id="GO:0004499">
    <property type="term" value="F:N,N-dimethylaniline monooxygenase activity"/>
    <property type="evidence" value="ECO:0007669"/>
    <property type="project" value="InterPro"/>
</dbReference>
<dbReference type="Proteomes" id="UP001154282">
    <property type="component" value="Unassembled WGS sequence"/>
</dbReference>
<evidence type="ECO:0000256" key="5">
    <source>
        <dbReference type="ARBA" id="ARBA00023002"/>
    </source>
</evidence>
<dbReference type="Gene3D" id="3.50.50.60">
    <property type="entry name" value="FAD/NAD(P)-binding domain"/>
    <property type="match status" value="2"/>
</dbReference>
<keyword evidence="2 6" id="KW-0285">Flavoprotein</keyword>
<evidence type="ECO:0000256" key="4">
    <source>
        <dbReference type="ARBA" id="ARBA00022857"/>
    </source>
</evidence>
<comment type="similarity">
    <text evidence="1 6">Belongs to the FMO family.</text>
</comment>
<dbReference type="PROSITE" id="PS51257">
    <property type="entry name" value="PROKAR_LIPOPROTEIN"/>
    <property type="match status" value="1"/>
</dbReference>
<evidence type="ECO:0000256" key="1">
    <source>
        <dbReference type="ARBA" id="ARBA00009183"/>
    </source>
</evidence>
<keyword evidence="5 6" id="KW-0560">Oxidoreductase</keyword>
<dbReference type="InterPro" id="IPR036188">
    <property type="entry name" value="FAD/NAD-bd_sf"/>
</dbReference>
<dbReference type="SUPFAM" id="SSF51905">
    <property type="entry name" value="FAD/NAD(P)-binding domain"/>
    <property type="match status" value="2"/>
</dbReference>
<evidence type="ECO:0000256" key="2">
    <source>
        <dbReference type="ARBA" id="ARBA00022630"/>
    </source>
</evidence>
<evidence type="ECO:0000256" key="6">
    <source>
        <dbReference type="RuleBase" id="RU361177"/>
    </source>
</evidence>
<name>A0AAV0QCV9_9ROSI</name>
<dbReference type="GO" id="GO:0050660">
    <property type="term" value="F:flavin adenine dinucleotide binding"/>
    <property type="evidence" value="ECO:0007669"/>
    <property type="project" value="InterPro"/>
</dbReference>
<evidence type="ECO:0000313" key="8">
    <source>
        <dbReference type="Proteomes" id="UP001154282"/>
    </source>
</evidence>
<proteinExistence type="inferred from homology"/>
<comment type="caution">
    <text evidence="7">The sequence shown here is derived from an EMBL/GenBank/DDBJ whole genome shotgun (WGS) entry which is preliminary data.</text>
</comment>
<accession>A0AAV0QCV9</accession>
<dbReference type="GO" id="GO:0050661">
    <property type="term" value="F:NADP binding"/>
    <property type="evidence" value="ECO:0007669"/>
    <property type="project" value="InterPro"/>
</dbReference>
<protein>
    <recommendedName>
        <fullName evidence="6">Flavin-containing monooxygenase</fullName>
        <ecNumber evidence="6">1.-.-.-</ecNumber>
    </recommendedName>
</protein>
<dbReference type="PANTHER" id="PTHR23023">
    <property type="entry name" value="DIMETHYLANILINE MONOOXYGENASE"/>
    <property type="match status" value="1"/>
</dbReference>
<keyword evidence="4" id="KW-0521">NADP</keyword>
<keyword evidence="6" id="KW-0503">Monooxygenase</keyword>
<comment type="cofactor">
    <cofactor evidence="6">
        <name>FAD</name>
        <dbReference type="ChEBI" id="CHEBI:57692"/>
    </cofactor>
</comment>
<dbReference type="PIRSF" id="PIRSF000332">
    <property type="entry name" value="FMO"/>
    <property type="match status" value="1"/>
</dbReference>
<dbReference type="EMBL" id="CAMGYJ010000009">
    <property type="protein sequence ID" value="CAI0542626.1"/>
    <property type="molecule type" value="Genomic_DNA"/>
</dbReference>
<gene>
    <name evidence="7" type="ORF">LITE_LOCUS42564</name>
</gene>
<dbReference type="AlphaFoldDB" id="A0AAV0QCV9"/>
<sequence length="542" mass="61023">MHKCKVRGASNNMERRRRVGIVGAGPSGLLACKYVLEKGFDPIVFESENDVGGIWSSRTIASTKLQNSKGTYRFTDFPWPESVQEVNPPHTEVLKYMKAYAEHFGILQHIKFHSKVVGIDCVGESLEEMKSWVVWGGNGKPFGSSLPSKGKWQVRVQDVRSLSIEGQVYEVEFVILCIGLYSGYPNIPDFPPNQGPEVFKGRVVHSWDYSAMGSEKAAEFVKGKRVVIVGSQKTAIDIAAECAKANGPEFPCSMVQRTTHWTIPSETLLGINIGFLYLNRFSEFLIHKPGESLLLSLLATFLMPLRWGISKMIEFYLRWKLPLKKHGMVPELSFFQDVSSCHTCMLPDKFYDRVEEGSIVIKKSKTISFCETGIVIGDGRLEPVVEADVVILATGYRGDHKLRDIFDSPALQKTITGASSIVPLYRQVIHPRIPQLAVIGYAESLSSLSATEIRCQWLVEFLAGKFELPSVSKMEEEVRVWEKFLRRHSGGKSRRACISNFHIWNNDQFCKDMGLQSRRKKGFLRDLFMPYGPADYTGLLAD</sequence>
<dbReference type="InterPro" id="IPR020946">
    <property type="entry name" value="Flavin_mOase-like"/>
</dbReference>